<proteinExistence type="predicted"/>
<accession>A0A931J479</accession>
<keyword evidence="3" id="KW-1185">Reference proteome</keyword>
<evidence type="ECO:0000256" key="1">
    <source>
        <dbReference type="SAM" id="MobiDB-lite"/>
    </source>
</evidence>
<protein>
    <submittedName>
        <fullName evidence="2">Uncharacterized protein</fullName>
    </submittedName>
</protein>
<name>A0A931J479_9BURK</name>
<evidence type="ECO:0000313" key="2">
    <source>
        <dbReference type="EMBL" id="MBH9579309.1"/>
    </source>
</evidence>
<dbReference type="EMBL" id="JAEDAK010000021">
    <property type="protein sequence ID" value="MBH9579309.1"/>
    <property type="molecule type" value="Genomic_DNA"/>
</dbReference>
<reference evidence="2" key="1">
    <citation type="submission" date="2020-12" db="EMBL/GenBank/DDBJ databases">
        <title>The genome sequence of Inhella sp. 1Y17.</title>
        <authorList>
            <person name="Liu Y."/>
        </authorList>
    </citation>
    <scope>NUCLEOTIDE SEQUENCE</scope>
    <source>
        <strain evidence="2">1Y17</strain>
    </source>
</reference>
<dbReference type="Proteomes" id="UP000613266">
    <property type="component" value="Unassembled WGS sequence"/>
</dbReference>
<evidence type="ECO:0000313" key="3">
    <source>
        <dbReference type="Proteomes" id="UP000613266"/>
    </source>
</evidence>
<organism evidence="2 3">
    <name type="scientific">Inhella proteolytica</name>
    <dbReference type="NCBI Taxonomy" id="2795029"/>
    <lineage>
        <taxon>Bacteria</taxon>
        <taxon>Pseudomonadati</taxon>
        <taxon>Pseudomonadota</taxon>
        <taxon>Betaproteobacteria</taxon>
        <taxon>Burkholderiales</taxon>
        <taxon>Sphaerotilaceae</taxon>
        <taxon>Inhella</taxon>
    </lineage>
</organism>
<dbReference type="AlphaFoldDB" id="A0A931J479"/>
<feature type="compositionally biased region" description="Low complexity" evidence="1">
    <location>
        <begin position="171"/>
        <end position="191"/>
    </location>
</feature>
<sequence length="289" mass="29035">MPLSPALPHRSAFLLDDGKLPRFLVLSALLHLWLVLSIGTQPGPNETGQGGWGDLEVVTLGRGEPGPGQTTPTPPAPQAGPPGDAKTTRHGGRLRAPDPSTPNGPGAAQLGTWKPQELPPDPSRPDTDSAGTRGDGDRDLPAPPPAPTAPAPIAAPAPPTPSPPEAPAPAPVLALPQEALPAPRANRAAPLSERIAAPAPSPSAELQARPAAVELPTPSAEPEAEAEAEPVTPALRTLQMPSESGPRPALSARRSGPLTVPAARAASAPPAALVAPVAKGLPALATLVP</sequence>
<feature type="compositionally biased region" description="Pro residues" evidence="1">
    <location>
        <begin position="141"/>
        <end position="170"/>
    </location>
</feature>
<feature type="compositionally biased region" description="Low complexity" evidence="1">
    <location>
        <begin position="257"/>
        <end position="271"/>
    </location>
</feature>
<feature type="region of interest" description="Disordered" evidence="1">
    <location>
        <begin position="41"/>
        <end position="271"/>
    </location>
</feature>
<feature type="non-terminal residue" evidence="2">
    <location>
        <position position="289"/>
    </location>
</feature>
<gene>
    <name evidence="2" type="ORF">I7X39_20630</name>
</gene>
<comment type="caution">
    <text evidence="2">The sequence shown here is derived from an EMBL/GenBank/DDBJ whole genome shotgun (WGS) entry which is preliminary data.</text>
</comment>